<name>A0A7J6P9F3_PEROL</name>
<proteinExistence type="predicted"/>
<dbReference type="EMBL" id="JABANP010000054">
    <property type="protein sequence ID" value="KAF4692804.1"/>
    <property type="molecule type" value="Genomic_DNA"/>
</dbReference>
<protein>
    <submittedName>
        <fullName evidence="2">Uncharacterized protein</fullName>
    </submittedName>
</protein>
<sequence length="124" mass="13247">MSKFRAEKEDDMAGKLPVLKDGTVDCTRLLLHFGVDDSTPLNPMLHPGGAGAFPFADPGSPPPPGTAPQATGENPQAASSNLPLAQTRDAMLNSNSEDFSVAVQSQEHLVDELSSDIIDRTYRR</sequence>
<feature type="compositionally biased region" description="Polar residues" evidence="1">
    <location>
        <begin position="73"/>
        <end position="84"/>
    </location>
</feature>
<gene>
    <name evidence="2" type="ORF">FOZ60_012497</name>
</gene>
<accession>A0A7J6P9F3</accession>
<evidence type="ECO:0000313" key="2">
    <source>
        <dbReference type="EMBL" id="KAF4692804.1"/>
    </source>
</evidence>
<organism evidence="2 3">
    <name type="scientific">Perkinsus olseni</name>
    <name type="common">Perkinsus atlanticus</name>
    <dbReference type="NCBI Taxonomy" id="32597"/>
    <lineage>
        <taxon>Eukaryota</taxon>
        <taxon>Sar</taxon>
        <taxon>Alveolata</taxon>
        <taxon>Perkinsozoa</taxon>
        <taxon>Perkinsea</taxon>
        <taxon>Perkinsida</taxon>
        <taxon>Perkinsidae</taxon>
        <taxon>Perkinsus</taxon>
    </lineage>
</organism>
<dbReference type="AlphaFoldDB" id="A0A7J6P9F3"/>
<feature type="region of interest" description="Disordered" evidence="1">
    <location>
        <begin position="44"/>
        <end position="99"/>
    </location>
</feature>
<dbReference type="Proteomes" id="UP000541610">
    <property type="component" value="Unassembled WGS sequence"/>
</dbReference>
<comment type="caution">
    <text evidence="2">The sequence shown here is derived from an EMBL/GenBank/DDBJ whole genome shotgun (WGS) entry which is preliminary data.</text>
</comment>
<reference evidence="2 3" key="1">
    <citation type="submission" date="2020-04" db="EMBL/GenBank/DDBJ databases">
        <title>Perkinsus olseni comparative genomics.</title>
        <authorList>
            <person name="Bogema D.R."/>
        </authorList>
    </citation>
    <scope>NUCLEOTIDE SEQUENCE [LARGE SCALE GENOMIC DNA]</scope>
    <source>
        <strain evidence="2">00978-12</strain>
    </source>
</reference>
<evidence type="ECO:0000256" key="1">
    <source>
        <dbReference type="SAM" id="MobiDB-lite"/>
    </source>
</evidence>
<evidence type="ECO:0000313" key="3">
    <source>
        <dbReference type="Proteomes" id="UP000541610"/>
    </source>
</evidence>